<dbReference type="GeneID" id="39606763"/>
<evidence type="ECO:0000256" key="1">
    <source>
        <dbReference type="ARBA" id="ARBA00023242"/>
    </source>
</evidence>
<dbReference type="PANTHER" id="PTHR31668:SF10">
    <property type="entry name" value="ZN(II)2CYS6 TRANSCRIPTION FACTOR (EUROFUNG)"/>
    <property type="match status" value="1"/>
</dbReference>
<keyword evidence="3" id="KW-1185">Reference proteome</keyword>
<dbReference type="PANTHER" id="PTHR31668">
    <property type="entry name" value="GLUCOSE TRANSPORT TRANSCRIPTION REGULATOR RGT1-RELATED-RELATED"/>
    <property type="match status" value="1"/>
</dbReference>
<reference evidence="2 3" key="1">
    <citation type="submission" date="2018-10" db="EMBL/GenBank/DDBJ databases">
        <title>Genome sequence of Verticillium nonalfalfae VnAa140.</title>
        <authorList>
            <person name="Stajich J.E."/>
            <person name="Kasson M.T."/>
        </authorList>
    </citation>
    <scope>NUCLEOTIDE SEQUENCE [LARGE SCALE GENOMIC DNA]</scope>
    <source>
        <strain evidence="2 3">VnAa140</strain>
    </source>
</reference>
<dbReference type="GO" id="GO:0005634">
    <property type="term" value="C:nucleus"/>
    <property type="evidence" value="ECO:0007669"/>
    <property type="project" value="TreeGrafter"/>
</dbReference>
<gene>
    <name evidence="2" type="ORF">D7B24_003074</name>
</gene>
<comment type="caution">
    <text evidence="2">The sequence shown here is derived from an EMBL/GenBank/DDBJ whole genome shotgun (WGS) entry which is preliminary data.</text>
</comment>
<proteinExistence type="predicted"/>
<evidence type="ECO:0008006" key="4">
    <source>
        <dbReference type="Google" id="ProtNLM"/>
    </source>
</evidence>
<dbReference type="RefSeq" id="XP_028490863.1">
    <property type="nucleotide sequence ID" value="XM_028637268.1"/>
</dbReference>
<evidence type="ECO:0000313" key="2">
    <source>
        <dbReference type="EMBL" id="RNJ52705.1"/>
    </source>
</evidence>
<dbReference type="Proteomes" id="UP000267145">
    <property type="component" value="Unassembled WGS sequence"/>
</dbReference>
<evidence type="ECO:0000313" key="3">
    <source>
        <dbReference type="Proteomes" id="UP000267145"/>
    </source>
</evidence>
<dbReference type="GO" id="GO:0001080">
    <property type="term" value="P:nitrogen catabolite activation of transcription from RNA polymerase II promoter"/>
    <property type="evidence" value="ECO:0007669"/>
    <property type="project" value="TreeGrafter"/>
</dbReference>
<dbReference type="EMBL" id="RBVV01000181">
    <property type="protein sequence ID" value="RNJ52705.1"/>
    <property type="molecule type" value="Genomic_DNA"/>
</dbReference>
<dbReference type="AlphaFoldDB" id="A0A3M9XXR7"/>
<dbReference type="InterPro" id="IPR050797">
    <property type="entry name" value="Carb_Metab_Trans_Reg"/>
</dbReference>
<dbReference type="CDD" id="cd12148">
    <property type="entry name" value="fungal_TF_MHR"/>
    <property type="match status" value="1"/>
</dbReference>
<dbReference type="STRING" id="1051616.A0A3M9XXR7"/>
<keyword evidence="1" id="KW-0539">Nucleus</keyword>
<organism evidence="2 3">
    <name type="scientific">Verticillium nonalfalfae</name>
    <dbReference type="NCBI Taxonomy" id="1051616"/>
    <lineage>
        <taxon>Eukaryota</taxon>
        <taxon>Fungi</taxon>
        <taxon>Dikarya</taxon>
        <taxon>Ascomycota</taxon>
        <taxon>Pezizomycotina</taxon>
        <taxon>Sordariomycetes</taxon>
        <taxon>Hypocreomycetidae</taxon>
        <taxon>Glomerellales</taxon>
        <taxon>Plectosphaerellaceae</taxon>
        <taxon>Verticillium</taxon>
    </lineage>
</organism>
<accession>A0A3M9XXR7</accession>
<protein>
    <recommendedName>
        <fullName evidence="4">Transcription factor domain-containing protein</fullName>
    </recommendedName>
</protein>
<sequence>MSQTQVSMYCQQPFRANQNTTRLNDTPPEQQLSTGIAADYCSPETRHTVVSGPTHADIPIPLHQDELDDSPHIVGPAVTSDSHVLADYLSTVRHGSRSTPMVRPMLGGDAEPVIFTRVQPRPLGMTVDPTPPSLQLQMLEKLLEPWTDRLVDLYLSKANVCFPLLDEDSFRDQYRSARDRISPAVLACLYANSLTYWKFDPILSSERSLKIDRRYSEVRHTAEEIVSLVQELEDTQLGDFWLPVAAFTFSHTVTFLIRCALETEDDPHTEVVDKLLTPDPADDVLPSTFLETQQQLMPEFPFMEDMFSYTNLDFFQS</sequence>
<name>A0A3M9XXR7_9PEZI</name>